<dbReference type="Gene3D" id="3.10.100.10">
    <property type="entry name" value="Mannose-Binding Protein A, subunit A"/>
    <property type="match status" value="1"/>
</dbReference>
<dbReference type="GO" id="GO:0045954">
    <property type="term" value="P:positive regulation of natural killer cell mediated cytotoxicity"/>
    <property type="evidence" value="ECO:0007669"/>
    <property type="project" value="TreeGrafter"/>
</dbReference>
<dbReference type="PANTHER" id="PTHR22800">
    <property type="entry name" value="C-TYPE LECTIN PROTEINS"/>
    <property type="match status" value="1"/>
</dbReference>
<evidence type="ECO:0000313" key="12">
    <source>
        <dbReference type="Ensembl" id="ENSOGAP00000007106.2"/>
    </source>
</evidence>
<dbReference type="SMART" id="SM00034">
    <property type="entry name" value="CLECT"/>
    <property type="match status" value="1"/>
</dbReference>
<reference evidence="13" key="1">
    <citation type="submission" date="2011-03" db="EMBL/GenBank/DDBJ databases">
        <title>Version 3 of the genome sequence of Otolemur garnettii (Bushbaby).</title>
        <authorList>
            <consortium name="The Broad Institute Genome Sequencing Platform"/>
            <person name="Di Palma F."/>
            <person name="Johnson J."/>
            <person name="Lander E.S."/>
            <person name="Lindblad-Toh K."/>
            <person name="Jaffe D.B."/>
            <person name="Gnerre S."/>
            <person name="MacCallum I."/>
            <person name="Przybylski D."/>
            <person name="Ribeiro F.J."/>
            <person name="Burton J.N."/>
            <person name="Walker B.J."/>
            <person name="Sharpe T."/>
            <person name="Hall G."/>
        </authorList>
    </citation>
    <scope>NUCLEOTIDE SEQUENCE [LARGE SCALE GENOMIC DNA]</scope>
</reference>
<accession>H0WXD3</accession>
<dbReference type="GO" id="GO:0016020">
    <property type="term" value="C:membrane"/>
    <property type="evidence" value="ECO:0007669"/>
    <property type="project" value="UniProtKB-SubCell"/>
</dbReference>
<dbReference type="InterPro" id="IPR050919">
    <property type="entry name" value="NKG2/CD94_NK_receptors"/>
</dbReference>
<evidence type="ECO:0000256" key="5">
    <source>
        <dbReference type="ARBA" id="ARBA00022989"/>
    </source>
</evidence>
<dbReference type="GO" id="GO:0002223">
    <property type="term" value="P:stimulatory C-type lectin receptor signaling pathway"/>
    <property type="evidence" value="ECO:0007669"/>
    <property type="project" value="TreeGrafter"/>
</dbReference>
<keyword evidence="7" id="KW-0675">Receptor</keyword>
<keyword evidence="6 10" id="KW-0472">Membrane</keyword>
<gene>
    <name evidence="12" type="primary">LOC100964977</name>
</gene>
<proteinExistence type="predicted"/>
<dbReference type="Pfam" id="PF00059">
    <property type="entry name" value="Lectin_C"/>
    <property type="match status" value="1"/>
</dbReference>
<evidence type="ECO:0000256" key="4">
    <source>
        <dbReference type="ARBA" id="ARBA00022968"/>
    </source>
</evidence>
<dbReference type="InterPro" id="IPR033992">
    <property type="entry name" value="NKR-like_CTLD"/>
</dbReference>
<keyword evidence="4" id="KW-0735">Signal-anchor</keyword>
<evidence type="ECO:0000256" key="9">
    <source>
        <dbReference type="SAM" id="MobiDB-lite"/>
    </source>
</evidence>
<reference evidence="12" key="2">
    <citation type="submission" date="2025-08" db="UniProtKB">
        <authorList>
            <consortium name="Ensembl"/>
        </authorList>
    </citation>
    <scope>IDENTIFICATION</scope>
</reference>
<dbReference type="eggNOG" id="ENOG502S6IE">
    <property type="taxonomic scope" value="Eukaryota"/>
</dbReference>
<evidence type="ECO:0000259" key="11">
    <source>
        <dbReference type="PROSITE" id="PS50041"/>
    </source>
</evidence>
<keyword evidence="8" id="KW-0325">Glycoprotein</keyword>
<keyword evidence="3" id="KW-0430">Lectin</keyword>
<comment type="subcellular location">
    <subcellularLocation>
        <location evidence="1">Membrane</location>
        <topology evidence="1">Single-pass type II membrane protein</topology>
    </subcellularLocation>
</comment>
<dbReference type="InterPro" id="IPR016186">
    <property type="entry name" value="C-type_lectin-like/link_sf"/>
</dbReference>
<evidence type="ECO:0000313" key="13">
    <source>
        <dbReference type="Proteomes" id="UP000005225"/>
    </source>
</evidence>
<organism evidence="12 13">
    <name type="scientific">Otolemur garnettii</name>
    <name type="common">Small-eared galago</name>
    <name type="synonym">Garnett's greater bushbaby</name>
    <dbReference type="NCBI Taxonomy" id="30611"/>
    <lineage>
        <taxon>Eukaryota</taxon>
        <taxon>Metazoa</taxon>
        <taxon>Chordata</taxon>
        <taxon>Craniata</taxon>
        <taxon>Vertebrata</taxon>
        <taxon>Euteleostomi</taxon>
        <taxon>Mammalia</taxon>
        <taxon>Eutheria</taxon>
        <taxon>Euarchontoglires</taxon>
        <taxon>Primates</taxon>
        <taxon>Strepsirrhini</taxon>
        <taxon>Lorisiformes</taxon>
        <taxon>Galagidae</taxon>
        <taxon>Otolemur</taxon>
    </lineage>
</organism>
<dbReference type="OMA" id="ITSWIPV"/>
<feature type="domain" description="C-type lectin" evidence="11">
    <location>
        <begin position="126"/>
        <end position="228"/>
    </location>
</feature>
<dbReference type="InterPro" id="IPR001304">
    <property type="entry name" value="C-type_lectin-like"/>
</dbReference>
<dbReference type="Proteomes" id="UP000005225">
    <property type="component" value="Unassembled WGS sequence"/>
</dbReference>
<keyword evidence="13" id="KW-1185">Reference proteome</keyword>
<keyword evidence="5 10" id="KW-1133">Transmembrane helix</keyword>
<dbReference type="Ensembl" id="ENSOGAT00000007940.2">
    <property type="protein sequence ID" value="ENSOGAP00000007106.2"/>
    <property type="gene ID" value="ENSOGAG00000007936.2"/>
</dbReference>
<dbReference type="PANTHER" id="PTHR22800:SF242">
    <property type="entry name" value="NKG2-A_NKG2-B TYPE II INTEGRAL MEMBRANE PROTEIN"/>
    <property type="match status" value="1"/>
</dbReference>
<dbReference type="CDD" id="cd03593">
    <property type="entry name" value="CLECT_NK_receptors_like"/>
    <property type="match status" value="1"/>
</dbReference>
<evidence type="ECO:0000256" key="10">
    <source>
        <dbReference type="SAM" id="Phobius"/>
    </source>
</evidence>
<dbReference type="GeneTree" id="ENSGT00940000154752"/>
<dbReference type="HOGENOM" id="CLU_049894_9_2_1"/>
<dbReference type="FunCoup" id="H0WXD3">
    <property type="interactions" value="198"/>
</dbReference>
<evidence type="ECO:0000256" key="7">
    <source>
        <dbReference type="ARBA" id="ARBA00023170"/>
    </source>
</evidence>
<name>H0WXD3_OTOGA</name>
<evidence type="ECO:0000256" key="2">
    <source>
        <dbReference type="ARBA" id="ARBA00022692"/>
    </source>
</evidence>
<sequence>MDNQRVIYSELNLPPNPKKQQRKPKNPKSSISECEQEITYVELHLQREVQDFQGDGKAYHCKGLPFPPEKLIAGILGIISLVLMFTVVTRLVIPSPIAQTQSNSSQNIGTQKAYQCSRCPEEWFTYSTNCYYIGKEHKTWNESLMACASQNSTLLYIDSEEEMKFLNSLFLWSWVGVFRQSSGHPWVSINGSTFKLNIEETGLGEHNCALLLLYTLQPDVCGYSTIYIICQHEL</sequence>
<feature type="region of interest" description="Disordered" evidence="9">
    <location>
        <begin position="1"/>
        <end position="30"/>
    </location>
</feature>
<dbReference type="STRING" id="30611.ENSOGAP00000007106"/>
<evidence type="ECO:0000256" key="6">
    <source>
        <dbReference type="ARBA" id="ARBA00023136"/>
    </source>
</evidence>
<dbReference type="GO" id="GO:0030246">
    <property type="term" value="F:carbohydrate binding"/>
    <property type="evidence" value="ECO:0007669"/>
    <property type="project" value="UniProtKB-KW"/>
</dbReference>
<keyword evidence="2 10" id="KW-0812">Transmembrane</keyword>
<reference evidence="12" key="3">
    <citation type="submission" date="2025-09" db="UniProtKB">
        <authorList>
            <consortium name="Ensembl"/>
        </authorList>
    </citation>
    <scope>IDENTIFICATION</scope>
</reference>
<evidence type="ECO:0000256" key="1">
    <source>
        <dbReference type="ARBA" id="ARBA00004606"/>
    </source>
</evidence>
<evidence type="ECO:0000256" key="8">
    <source>
        <dbReference type="ARBA" id="ARBA00023180"/>
    </source>
</evidence>
<evidence type="ECO:0000256" key="3">
    <source>
        <dbReference type="ARBA" id="ARBA00022734"/>
    </source>
</evidence>
<dbReference type="EMBL" id="AAQR03190721">
    <property type="status" value="NOT_ANNOTATED_CDS"/>
    <property type="molecule type" value="Genomic_DNA"/>
</dbReference>
<dbReference type="SUPFAM" id="SSF56436">
    <property type="entry name" value="C-type lectin-like"/>
    <property type="match status" value="1"/>
</dbReference>
<dbReference type="AlphaFoldDB" id="H0WXD3"/>
<dbReference type="PROSITE" id="PS50041">
    <property type="entry name" value="C_TYPE_LECTIN_2"/>
    <property type="match status" value="1"/>
</dbReference>
<dbReference type="InParanoid" id="H0WXD3"/>
<feature type="transmembrane region" description="Helical" evidence="10">
    <location>
        <begin position="71"/>
        <end position="93"/>
    </location>
</feature>
<protein>
    <recommendedName>
        <fullName evidence="11">C-type lectin domain-containing protein</fullName>
    </recommendedName>
</protein>
<dbReference type="InterPro" id="IPR016187">
    <property type="entry name" value="CTDL_fold"/>
</dbReference>